<evidence type="ECO:0000313" key="2">
    <source>
        <dbReference type="Ensembl" id="ENSCPGP00000018303.1"/>
    </source>
</evidence>
<dbReference type="Proteomes" id="UP000694419">
    <property type="component" value="Unplaced"/>
</dbReference>
<feature type="compositionally biased region" description="Basic and acidic residues" evidence="1">
    <location>
        <begin position="84"/>
        <end position="96"/>
    </location>
</feature>
<reference evidence="2" key="2">
    <citation type="submission" date="2025-09" db="UniProtKB">
        <authorList>
            <consortium name="Ensembl"/>
        </authorList>
    </citation>
    <scope>IDENTIFICATION</scope>
</reference>
<dbReference type="AlphaFoldDB" id="A0A8C3K6G1"/>
<protein>
    <submittedName>
        <fullName evidence="2">ILK associated serine/threonine phosphatase</fullName>
    </submittedName>
</protein>
<feature type="region of interest" description="Disordered" evidence="1">
    <location>
        <begin position="40"/>
        <end position="96"/>
    </location>
</feature>
<keyword evidence="3" id="KW-1185">Reference proteome</keyword>
<reference evidence="2" key="1">
    <citation type="submission" date="2025-08" db="UniProtKB">
        <authorList>
            <consortium name="Ensembl"/>
        </authorList>
    </citation>
    <scope>IDENTIFICATION</scope>
</reference>
<name>A0A8C3K6G1_9CHAR</name>
<organism evidence="2 3">
    <name type="scientific">Calidris pygmaea</name>
    <name type="common">Spoon-billed sandpiper</name>
    <dbReference type="NCBI Taxonomy" id="425635"/>
    <lineage>
        <taxon>Eukaryota</taxon>
        <taxon>Metazoa</taxon>
        <taxon>Chordata</taxon>
        <taxon>Craniata</taxon>
        <taxon>Vertebrata</taxon>
        <taxon>Euteleostomi</taxon>
        <taxon>Archelosauria</taxon>
        <taxon>Archosauria</taxon>
        <taxon>Dinosauria</taxon>
        <taxon>Saurischia</taxon>
        <taxon>Theropoda</taxon>
        <taxon>Coelurosauria</taxon>
        <taxon>Aves</taxon>
        <taxon>Neognathae</taxon>
        <taxon>Neoaves</taxon>
        <taxon>Charadriiformes</taxon>
        <taxon>Scolopacidae</taxon>
        <taxon>Calidris</taxon>
    </lineage>
</organism>
<evidence type="ECO:0000313" key="3">
    <source>
        <dbReference type="Proteomes" id="UP000694419"/>
    </source>
</evidence>
<evidence type="ECO:0000256" key="1">
    <source>
        <dbReference type="SAM" id="MobiDB-lite"/>
    </source>
</evidence>
<sequence>MGFEVLEAVFFFSETRSCAECYPGKEAQRGSLLFDDLPPASSADSGKGGSLLFDDLPPTIRGDTASSAAEQISLAGSHGKGEKRKSVEEEEKNGREELVEKKVCKVSVGILGLKGYVAERKGEREDMQDAHVILNDITEECQPLPSQIVMLSGFSH</sequence>
<proteinExistence type="predicted"/>
<accession>A0A8C3K6G1</accession>
<dbReference type="Ensembl" id="ENSCPGT00000020021.1">
    <property type="protein sequence ID" value="ENSCPGP00000018303.1"/>
    <property type="gene ID" value="ENSCPGG00000012809.1"/>
</dbReference>